<evidence type="ECO:0000313" key="3">
    <source>
        <dbReference type="Proteomes" id="UP000835052"/>
    </source>
</evidence>
<evidence type="ECO:0000256" key="1">
    <source>
        <dbReference type="SAM" id="MobiDB-lite"/>
    </source>
</evidence>
<evidence type="ECO:0000313" key="2">
    <source>
        <dbReference type="EMBL" id="CAD6186169.1"/>
    </source>
</evidence>
<organism evidence="2 3">
    <name type="scientific">Caenorhabditis auriculariae</name>
    <dbReference type="NCBI Taxonomy" id="2777116"/>
    <lineage>
        <taxon>Eukaryota</taxon>
        <taxon>Metazoa</taxon>
        <taxon>Ecdysozoa</taxon>
        <taxon>Nematoda</taxon>
        <taxon>Chromadorea</taxon>
        <taxon>Rhabditida</taxon>
        <taxon>Rhabditina</taxon>
        <taxon>Rhabditomorpha</taxon>
        <taxon>Rhabditoidea</taxon>
        <taxon>Rhabditidae</taxon>
        <taxon>Peloderinae</taxon>
        <taxon>Caenorhabditis</taxon>
    </lineage>
</organism>
<feature type="compositionally biased region" description="Polar residues" evidence="1">
    <location>
        <begin position="69"/>
        <end position="78"/>
    </location>
</feature>
<sequence>MCDGTLFRRPYGRLAARNSMAAFGAPASGLALQMQNDRFSPYSTPSRGRGRGRGRGATLVNNPVPPSTSAPTNGSSTPDEYSFTFIKNTGEDLYTRLQKCRVNGTFNYYEAGKCFTQSLDKPNCEQIISAFCSENFSRIETFTMTGYMEDVRRAGFTTAFTIFDRYLMLGKHIKDSLMWAQLESIQAVANAAITQNTCGNAIFEAGVVEDGRFVLPDLPPFKPIVLTTSGWKHSGEVPHIQLTSLFRHILKQACDPPTAIKGYTYRSGSGRANFELQQIPEPIFITLREFSNAVFSINRPELVDPEETVYETEYFRKLGSDHTTRLRVLRQQRELRHKWITIEVPKQLTTALIALRKAKYIDGRWVMDPKKGYFASLEHQNIVESCPLPVEQTNGGEDSSVSLNSIRTSDYLMALLAQNPGDPPENQ</sequence>
<dbReference type="EMBL" id="CAJGYM010000004">
    <property type="protein sequence ID" value="CAD6186169.1"/>
    <property type="molecule type" value="Genomic_DNA"/>
</dbReference>
<comment type="caution">
    <text evidence="2">The sequence shown here is derived from an EMBL/GenBank/DDBJ whole genome shotgun (WGS) entry which is preliminary data.</text>
</comment>
<name>A0A8S1GSE6_9PELO</name>
<keyword evidence="3" id="KW-1185">Reference proteome</keyword>
<dbReference type="AlphaFoldDB" id="A0A8S1GSE6"/>
<feature type="region of interest" description="Disordered" evidence="1">
    <location>
        <begin position="38"/>
        <end position="78"/>
    </location>
</feature>
<accession>A0A8S1GSE6</accession>
<protein>
    <submittedName>
        <fullName evidence="2">Uncharacterized protein</fullName>
    </submittedName>
</protein>
<gene>
    <name evidence="2" type="ORF">CAUJ_LOCUS2088</name>
</gene>
<reference evidence="2" key="1">
    <citation type="submission" date="2020-10" db="EMBL/GenBank/DDBJ databases">
        <authorList>
            <person name="Kikuchi T."/>
        </authorList>
    </citation>
    <scope>NUCLEOTIDE SEQUENCE</scope>
    <source>
        <strain evidence="2">NKZ352</strain>
    </source>
</reference>
<dbReference type="Proteomes" id="UP000835052">
    <property type="component" value="Unassembled WGS sequence"/>
</dbReference>
<proteinExistence type="predicted"/>